<feature type="domain" description="NTP pyrophosphohydrolase MazG-like" evidence="3">
    <location>
        <begin position="415"/>
        <end position="472"/>
    </location>
</feature>
<feature type="coiled-coil region" evidence="1">
    <location>
        <begin position="410"/>
        <end position="468"/>
    </location>
</feature>
<dbReference type="GO" id="GO:0008168">
    <property type="term" value="F:methyltransferase activity"/>
    <property type="evidence" value="ECO:0007669"/>
    <property type="project" value="InterPro"/>
</dbReference>
<dbReference type="PANTHER" id="PTHR30522">
    <property type="entry name" value="NUCLEOSIDE TRIPHOSPHATE PYROPHOSPHOHYDROLASE"/>
    <property type="match status" value="1"/>
</dbReference>
<dbReference type="GO" id="GO:0046076">
    <property type="term" value="P:dTTP catabolic process"/>
    <property type="evidence" value="ECO:0007669"/>
    <property type="project" value="TreeGrafter"/>
</dbReference>
<evidence type="ECO:0000313" key="4">
    <source>
        <dbReference type="EMBL" id="BBH93856.1"/>
    </source>
</evidence>
<dbReference type="CDD" id="cd11723">
    <property type="entry name" value="YabN_N_like"/>
    <property type="match status" value="1"/>
</dbReference>
<name>A0A455T216_9CHLR</name>
<dbReference type="Gene3D" id="3.40.1010.10">
    <property type="entry name" value="Cobalt-precorrin-4 Transmethylase, Domain 1"/>
    <property type="match status" value="1"/>
</dbReference>
<keyword evidence="1" id="KW-0175">Coiled coil</keyword>
<dbReference type="AlphaFoldDB" id="A0A455T216"/>
<dbReference type="InterPro" id="IPR035996">
    <property type="entry name" value="4pyrrol_Methylase_sf"/>
</dbReference>
<dbReference type="Pfam" id="PF00590">
    <property type="entry name" value="TP_methylase"/>
    <property type="match status" value="1"/>
</dbReference>
<dbReference type="CDD" id="cd11529">
    <property type="entry name" value="NTP-PPase_MazG_Cterm"/>
    <property type="match status" value="1"/>
</dbReference>
<dbReference type="GO" id="GO:0046081">
    <property type="term" value="P:dUTP catabolic process"/>
    <property type="evidence" value="ECO:0007669"/>
    <property type="project" value="TreeGrafter"/>
</dbReference>
<dbReference type="InterPro" id="IPR014777">
    <property type="entry name" value="4pyrrole_Mease_sub1"/>
</dbReference>
<reference evidence="4" key="1">
    <citation type="submission" date="2018-12" db="EMBL/GenBank/DDBJ databases">
        <title>Novel natural products biosynthetic potential of the class Ktedonobacteria.</title>
        <authorList>
            <person name="Zheng Y."/>
            <person name="Saitou A."/>
            <person name="Wang C.M."/>
            <person name="Toyoda A."/>
            <person name="Minakuchi Y."/>
            <person name="Sekiguchi Y."/>
            <person name="Ueda K."/>
            <person name="Takano H."/>
            <person name="Sakai Y."/>
            <person name="Yokota A."/>
            <person name="Yabe S."/>
        </authorList>
    </citation>
    <scope>NUCLEOTIDE SEQUENCE</scope>
    <source>
        <strain evidence="4">A3-2</strain>
    </source>
</reference>
<dbReference type="FunFam" id="1.10.287.1080:FF:000001">
    <property type="entry name" value="Nucleoside triphosphate pyrophosphohydrolase"/>
    <property type="match status" value="1"/>
</dbReference>
<dbReference type="InterPro" id="IPR011551">
    <property type="entry name" value="NTP_PyrPHydrolase_MazG"/>
</dbReference>
<dbReference type="Pfam" id="PF03819">
    <property type="entry name" value="MazG"/>
    <property type="match status" value="2"/>
</dbReference>
<sequence length="512" mass="57502">MSEPQIIILGLGPGPWELLTREAYAVLAEAVERGQPIYFRTLIHPIIEPLRRAFPGLALQSFDALYDAAQDWEALYQQMAETICAAAMAEGGTVIYAVPGHPLVGDTSVQLLLRLTKERGLGLRLVAGLSFIEPVCTALELDPLEAGLQIIDAVSLAALRSDEVAGKVIPTTPLLVPHLYNRRLASAVKLALGECYPDEWQVTLVRLSDQAQEAARLQHLALYELDRQPLADHLTTLYVPPVDALTALRHPETLRYLTMRLRRDPDGCPWDREQTHQTLVPFVLEETYEVVEALEENDMGKLAEELGDLLLQVYLHAEIARQEGHFSIGDVFEHINAKLIRRHPHVFGDVKVSSAGQVVQNWEAIKRAERQAAGQPVQEESLLDRVPLASPALTVAQEYQRRAAKVGFTYADMEGVLAKLSEELRELAQARSHEERQEEMGDLLFMVVRAANELNIDAEAALRQANRKFRRRFRLMEELARSEGRPLQERSREELRALWRRAKEQADAASEA</sequence>
<protein>
    <recommendedName>
        <fullName evidence="5">Nucleoside triphosphate pyrophosphohydrolase</fullName>
    </recommendedName>
</protein>
<evidence type="ECO:0000259" key="2">
    <source>
        <dbReference type="Pfam" id="PF00590"/>
    </source>
</evidence>
<dbReference type="GO" id="GO:0047429">
    <property type="term" value="F:nucleoside triphosphate diphosphatase activity"/>
    <property type="evidence" value="ECO:0007669"/>
    <property type="project" value="InterPro"/>
</dbReference>
<dbReference type="GO" id="GO:0006950">
    <property type="term" value="P:response to stress"/>
    <property type="evidence" value="ECO:0007669"/>
    <property type="project" value="UniProtKB-ARBA"/>
</dbReference>
<dbReference type="InterPro" id="IPR000878">
    <property type="entry name" value="4pyrrol_Mease"/>
</dbReference>
<dbReference type="GO" id="GO:0006203">
    <property type="term" value="P:dGTP catabolic process"/>
    <property type="evidence" value="ECO:0007669"/>
    <property type="project" value="TreeGrafter"/>
</dbReference>
<dbReference type="PANTHER" id="PTHR30522:SF0">
    <property type="entry name" value="NUCLEOSIDE TRIPHOSPHATE PYROPHOSPHOHYDROLASE"/>
    <property type="match status" value="1"/>
</dbReference>
<dbReference type="NCBIfam" id="TIGR00444">
    <property type="entry name" value="mazG"/>
    <property type="match status" value="1"/>
</dbReference>
<dbReference type="InterPro" id="IPR035013">
    <property type="entry name" value="YabN_N"/>
</dbReference>
<evidence type="ECO:0008006" key="5">
    <source>
        <dbReference type="Google" id="ProtNLM"/>
    </source>
</evidence>
<dbReference type="CDD" id="cd11528">
    <property type="entry name" value="NTP-PPase_MazG_Nterm"/>
    <property type="match status" value="1"/>
</dbReference>
<evidence type="ECO:0000259" key="3">
    <source>
        <dbReference type="Pfam" id="PF03819"/>
    </source>
</evidence>
<dbReference type="GO" id="GO:0046047">
    <property type="term" value="P:TTP catabolic process"/>
    <property type="evidence" value="ECO:0007669"/>
    <property type="project" value="TreeGrafter"/>
</dbReference>
<dbReference type="InterPro" id="IPR048011">
    <property type="entry name" value="NTP-PPase_MazG-like_C"/>
</dbReference>
<organism evidence="4">
    <name type="scientific">Thermogemmatispora argillosa</name>
    <dbReference type="NCBI Taxonomy" id="2045280"/>
    <lineage>
        <taxon>Bacteria</taxon>
        <taxon>Bacillati</taxon>
        <taxon>Chloroflexota</taxon>
        <taxon>Ktedonobacteria</taxon>
        <taxon>Thermogemmatisporales</taxon>
        <taxon>Thermogemmatisporaceae</taxon>
        <taxon>Thermogemmatispora</taxon>
    </lineage>
</organism>
<feature type="domain" description="Tetrapyrrole methylase" evidence="2">
    <location>
        <begin position="6"/>
        <end position="205"/>
    </location>
</feature>
<dbReference type="Gene3D" id="1.10.287.1080">
    <property type="entry name" value="MazG-like"/>
    <property type="match status" value="2"/>
</dbReference>
<dbReference type="InterPro" id="IPR048015">
    <property type="entry name" value="NTP-PPase_MazG-like_N"/>
</dbReference>
<proteinExistence type="predicted"/>
<dbReference type="GO" id="GO:0046061">
    <property type="term" value="P:dATP catabolic process"/>
    <property type="evidence" value="ECO:0007669"/>
    <property type="project" value="TreeGrafter"/>
</dbReference>
<accession>A0A455T216</accession>
<dbReference type="SUPFAM" id="SSF53790">
    <property type="entry name" value="Tetrapyrrole methylase"/>
    <property type="match status" value="1"/>
</dbReference>
<dbReference type="NCBIfam" id="NF007113">
    <property type="entry name" value="PRK09562.1"/>
    <property type="match status" value="1"/>
</dbReference>
<evidence type="ECO:0000256" key="1">
    <source>
        <dbReference type="SAM" id="Coils"/>
    </source>
</evidence>
<feature type="domain" description="NTP pyrophosphohydrolase MazG-like" evidence="3">
    <location>
        <begin position="274"/>
        <end position="347"/>
    </location>
</feature>
<dbReference type="SUPFAM" id="SSF101386">
    <property type="entry name" value="all-alpha NTP pyrophosphatases"/>
    <property type="match status" value="2"/>
</dbReference>
<dbReference type="GO" id="GO:0046052">
    <property type="term" value="P:UTP catabolic process"/>
    <property type="evidence" value="ECO:0007669"/>
    <property type="project" value="TreeGrafter"/>
</dbReference>
<dbReference type="EMBL" id="AP019377">
    <property type="protein sequence ID" value="BBH93856.1"/>
    <property type="molecule type" value="Genomic_DNA"/>
</dbReference>
<gene>
    <name evidence="4" type="primary">yabN</name>
    <name evidence="4" type="ORF">KTA_20550</name>
</gene>
<dbReference type="InterPro" id="IPR004518">
    <property type="entry name" value="MazG-like_dom"/>
</dbReference>